<dbReference type="InterPro" id="IPR000182">
    <property type="entry name" value="GNAT_dom"/>
</dbReference>
<dbReference type="RefSeq" id="WP_280303847.1">
    <property type="nucleotide sequence ID" value="NZ_JBIAMX010000025.1"/>
</dbReference>
<gene>
    <name evidence="2" type="ORF">ACFYTF_28280</name>
</gene>
<evidence type="ECO:0000313" key="2">
    <source>
        <dbReference type="EMBL" id="MFF0546740.1"/>
    </source>
</evidence>
<reference evidence="2 3" key="1">
    <citation type="submission" date="2024-10" db="EMBL/GenBank/DDBJ databases">
        <title>The Natural Products Discovery Center: Release of the First 8490 Sequenced Strains for Exploring Actinobacteria Biosynthetic Diversity.</title>
        <authorList>
            <person name="Kalkreuter E."/>
            <person name="Kautsar S.A."/>
            <person name="Yang D."/>
            <person name="Bader C.D."/>
            <person name="Teijaro C.N."/>
            <person name="Fluegel L."/>
            <person name="Davis C.M."/>
            <person name="Simpson J.R."/>
            <person name="Lauterbach L."/>
            <person name="Steele A.D."/>
            <person name="Gui C."/>
            <person name="Meng S."/>
            <person name="Li G."/>
            <person name="Viehrig K."/>
            <person name="Ye F."/>
            <person name="Su P."/>
            <person name="Kiefer A.F."/>
            <person name="Nichols A."/>
            <person name="Cepeda A.J."/>
            <person name="Yan W."/>
            <person name="Fan B."/>
            <person name="Jiang Y."/>
            <person name="Adhikari A."/>
            <person name="Zheng C.-J."/>
            <person name="Schuster L."/>
            <person name="Cowan T.M."/>
            <person name="Smanski M.J."/>
            <person name="Chevrette M.G."/>
            <person name="De Carvalho L.P.S."/>
            <person name="Shen B."/>
        </authorList>
    </citation>
    <scope>NUCLEOTIDE SEQUENCE [LARGE SCALE GENOMIC DNA]</scope>
    <source>
        <strain evidence="2 3">NPDC004045</strain>
    </source>
</reference>
<dbReference type="SUPFAM" id="SSF55729">
    <property type="entry name" value="Acyl-CoA N-acyltransferases (Nat)"/>
    <property type="match status" value="1"/>
</dbReference>
<protein>
    <recommendedName>
        <fullName evidence="1">N-acetyltransferase domain-containing protein</fullName>
    </recommendedName>
</protein>
<accession>A0ABW6PWD6</accession>
<dbReference type="Proteomes" id="UP001601444">
    <property type="component" value="Unassembled WGS sequence"/>
</dbReference>
<evidence type="ECO:0000313" key="3">
    <source>
        <dbReference type="Proteomes" id="UP001601444"/>
    </source>
</evidence>
<dbReference type="Gene3D" id="3.40.630.30">
    <property type="match status" value="1"/>
</dbReference>
<dbReference type="PROSITE" id="PS51186">
    <property type="entry name" value="GNAT"/>
    <property type="match status" value="1"/>
</dbReference>
<keyword evidence="3" id="KW-1185">Reference proteome</keyword>
<sequence>MNRIEVEQIDGEHAMLAPLLVRLDELHHLRDSVFAAPSRLTGVGDPGAVRLLARRDGAAEGFLAGNPQTGHLALVGVVRPRCGVGSALVRAFTQRACVAGADEVTVVLDTDPHGRWGRRQFFEALGFTAVSGSALHFHHRVSTGVRTYPPRDLRRT</sequence>
<organism evidence="2 3">
    <name type="scientific">Nocardia thailandica</name>
    <dbReference type="NCBI Taxonomy" id="257275"/>
    <lineage>
        <taxon>Bacteria</taxon>
        <taxon>Bacillati</taxon>
        <taxon>Actinomycetota</taxon>
        <taxon>Actinomycetes</taxon>
        <taxon>Mycobacteriales</taxon>
        <taxon>Nocardiaceae</taxon>
        <taxon>Nocardia</taxon>
    </lineage>
</organism>
<evidence type="ECO:0000259" key="1">
    <source>
        <dbReference type="PROSITE" id="PS51186"/>
    </source>
</evidence>
<dbReference type="EMBL" id="JBIAMX010000025">
    <property type="protein sequence ID" value="MFF0546740.1"/>
    <property type="molecule type" value="Genomic_DNA"/>
</dbReference>
<feature type="domain" description="N-acetyltransferase" evidence="1">
    <location>
        <begin position="14"/>
        <end position="152"/>
    </location>
</feature>
<comment type="caution">
    <text evidence="2">The sequence shown here is derived from an EMBL/GenBank/DDBJ whole genome shotgun (WGS) entry which is preliminary data.</text>
</comment>
<name>A0ABW6PWD6_9NOCA</name>
<proteinExistence type="predicted"/>
<dbReference type="InterPro" id="IPR016181">
    <property type="entry name" value="Acyl_CoA_acyltransferase"/>
</dbReference>